<comment type="caution">
    <text evidence="5">The sequence shown here is derived from an EMBL/GenBank/DDBJ whole genome shotgun (WGS) entry which is preliminary data.</text>
</comment>
<dbReference type="RefSeq" id="WP_256620571.1">
    <property type="nucleotide sequence ID" value="NZ_JANIBC010000025.1"/>
</dbReference>
<feature type="transmembrane region" description="Helical" evidence="4">
    <location>
        <begin position="30"/>
        <end position="53"/>
    </location>
</feature>
<dbReference type="Proteomes" id="UP001142610">
    <property type="component" value="Unassembled WGS sequence"/>
</dbReference>
<dbReference type="PANTHER" id="PTHR44943:SF5">
    <property type="entry name" value="BLL7697 PROTEIN"/>
    <property type="match status" value="1"/>
</dbReference>
<evidence type="ECO:0000256" key="1">
    <source>
        <dbReference type="ARBA" id="ARBA00022737"/>
    </source>
</evidence>
<feature type="transmembrane region" description="Helical" evidence="4">
    <location>
        <begin position="74"/>
        <end position="96"/>
    </location>
</feature>
<dbReference type="InterPro" id="IPR011990">
    <property type="entry name" value="TPR-like_helical_dom_sf"/>
</dbReference>
<keyword evidence="4" id="KW-0812">Transmembrane</keyword>
<evidence type="ECO:0000256" key="2">
    <source>
        <dbReference type="ARBA" id="ARBA00022803"/>
    </source>
</evidence>
<evidence type="ECO:0000313" key="6">
    <source>
        <dbReference type="Proteomes" id="UP001142610"/>
    </source>
</evidence>
<feature type="repeat" description="TPR" evidence="3">
    <location>
        <begin position="412"/>
        <end position="445"/>
    </location>
</feature>
<dbReference type="Gene3D" id="1.25.40.10">
    <property type="entry name" value="Tetratricopeptide repeat domain"/>
    <property type="match status" value="2"/>
</dbReference>
<dbReference type="PANTHER" id="PTHR44943">
    <property type="entry name" value="CELLULOSE SYNTHASE OPERON PROTEIN C"/>
    <property type="match status" value="1"/>
</dbReference>
<dbReference type="Pfam" id="PF13432">
    <property type="entry name" value="TPR_16"/>
    <property type="match status" value="2"/>
</dbReference>
<sequence length="702" mass="75370">MNIFTPYLVAVWLVIQVVVAVGPTLGLPDWISTVVVIASIVGVPVAFYVAWFFDFTSDGVVRTPSLREGDVAASLGPAHLAGLAVTLLFAGLAGWLSLNVILNRDAETDLIATAPSDKSVAVLPFQDLSPSQELGYLAQGLAAEITVALGKLGNIRISAPSSAFRAAQGASSAAEIGRSLNVGAILEGSVRLVGNQLRVTASLVSTEDGLTIWSDAFSRPVEDAVLVEEQIARSILGIMLDRFLDSEDEELLDRPNASDAHEFYLRGREAMRARTAESLKQARTLFEQTIAADPEYAPGYAGLAAVLLLLGEGAQDYGTLDAKVANELASSNAQKALRRSPDLAEAHAVRGRIAAFEGDTDAALASYDQAIAINPSYADAHLWKSNLLLRQGLLDPATESLNTAFSLDPLSPIILYNKGYHQALRGRFDEARAYYEAVLDLEPDSPLGYRGLADAARREGNIAQSARTWKRALDLSPESVQYKDNLIGSLLTLEMGDAARLFAGEDYETNLRAAEGDFDGAIEQVRFDYAAHPDDPWMAFEAGWTELLYGDPDRADEALIKADAALGDGDRFAMPYCSPAIEAAYALRRRGEEEAAIERITRCDSLRSEALENSASSIELDYLGARLSALQGDEAEAASLLKRAYDAGWREPWTAYDPLITAGGQPSSALSSVIEAIDNDLAVQREALAPDVAGWSGHTSED</sequence>
<evidence type="ECO:0000256" key="3">
    <source>
        <dbReference type="PROSITE-ProRule" id="PRU00339"/>
    </source>
</evidence>
<feature type="repeat" description="TPR" evidence="3">
    <location>
        <begin position="344"/>
        <end position="377"/>
    </location>
</feature>
<dbReference type="InterPro" id="IPR051685">
    <property type="entry name" value="Ycf3/AcsC/BcsC/TPR_MFPF"/>
</dbReference>
<dbReference type="SUPFAM" id="SSF48452">
    <property type="entry name" value="TPR-like"/>
    <property type="match status" value="1"/>
</dbReference>
<evidence type="ECO:0000256" key="4">
    <source>
        <dbReference type="SAM" id="Phobius"/>
    </source>
</evidence>
<evidence type="ECO:0000313" key="5">
    <source>
        <dbReference type="EMBL" id="MCQ8186632.1"/>
    </source>
</evidence>
<keyword evidence="2 3" id="KW-0802">TPR repeat</keyword>
<dbReference type="Gene3D" id="3.40.50.10610">
    <property type="entry name" value="ABC-type transport auxiliary lipoprotein component"/>
    <property type="match status" value="1"/>
</dbReference>
<dbReference type="AlphaFoldDB" id="A0A9X2RLK3"/>
<gene>
    <name evidence="5" type="ORF">NOG11_14715</name>
</gene>
<keyword evidence="4" id="KW-0472">Membrane</keyword>
<dbReference type="SMART" id="SM00028">
    <property type="entry name" value="TPR"/>
    <property type="match status" value="4"/>
</dbReference>
<dbReference type="PROSITE" id="PS50005">
    <property type="entry name" value="TPR"/>
    <property type="match status" value="2"/>
</dbReference>
<protein>
    <submittedName>
        <fullName evidence="5">Tetratricopeptide repeat protein</fullName>
    </submittedName>
</protein>
<dbReference type="InterPro" id="IPR019734">
    <property type="entry name" value="TPR_rpt"/>
</dbReference>
<keyword evidence="6" id="KW-1185">Reference proteome</keyword>
<keyword evidence="1" id="KW-0677">Repeat</keyword>
<accession>A0A9X2RLK3</accession>
<name>A0A9X2RLK3_9PROT</name>
<dbReference type="EMBL" id="JANIBC010000025">
    <property type="protein sequence ID" value="MCQ8186632.1"/>
    <property type="molecule type" value="Genomic_DNA"/>
</dbReference>
<organism evidence="5 6">
    <name type="scientific">Parvularcula maris</name>
    <dbReference type="NCBI Taxonomy" id="2965077"/>
    <lineage>
        <taxon>Bacteria</taxon>
        <taxon>Pseudomonadati</taxon>
        <taxon>Pseudomonadota</taxon>
        <taxon>Alphaproteobacteria</taxon>
        <taxon>Parvularculales</taxon>
        <taxon>Parvularculaceae</taxon>
        <taxon>Parvularcula</taxon>
    </lineage>
</organism>
<proteinExistence type="predicted"/>
<reference evidence="5" key="1">
    <citation type="submission" date="2022-07" db="EMBL/GenBank/DDBJ databases">
        <title>Parvularcula maris sp. nov., an algicidal bacterium isolated from seawater.</title>
        <authorList>
            <person name="Li F."/>
        </authorList>
    </citation>
    <scope>NUCLEOTIDE SEQUENCE</scope>
    <source>
        <strain evidence="5">BGMRC 0090</strain>
    </source>
</reference>
<keyword evidence="4" id="KW-1133">Transmembrane helix</keyword>